<keyword evidence="2" id="KW-0479">Metal-binding</keyword>
<keyword evidence="3 6" id="KW-0863">Zinc-finger</keyword>
<dbReference type="Gene3D" id="3.10.20.90">
    <property type="entry name" value="Phosphatidylinositol 3-kinase Catalytic Subunit, Chain A, domain 1"/>
    <property type="match status" value="1"/>
</dbReference>
<dbReference type="PANTHER" id="PTHR15439:SF0">
    <property type="entry name" value="CELL DIVISION CYCLE AND APOPTOSIS REGULATOR PROTEIN 1-RELATED"/>
    <property type="match status" value="1"/>
</dbReference>
<feature type="compositionally biased region" description="Low complexity" evidence="7">
    <location>
        <begin position="667"/>
        <end position="676"/>
    </location>
</feature>
<dbReference type="SMART" id="SM00184">
    <property type="entry name" value="RING"/>
    <property type="match status" value="1"/>
</dbReference>
<evidence type="ECO:0000256" key="1">
    <source>
        <dbReference type="ARBA" id="ARBA00004123"/>
    </source>
</evidence>
<evidence type="ECO:0000256" key="4">
    <source>
        <dbReference type="ARBA" id="ARBA00022833"/>
    </source>
</evidence>
<organism evidence="11 12">
    <name type="scientific">Pseudolycoriella hygida</name>
    <dbReference type="NCBI Taxonomy" id="35572"/>
    <lineage>
        <taxon>Eukaryota</taxon>
        <taxon>Metazoa</taxon>
        <taxon>Ecdysozoa</taxon>
        <taxon>Arthropoda</taxon>
        <taxon>Hexapoda</taxon>
        <taxon>Insecta</taxon>
        <taxon>Pterygota</taxon>
        <taxon>Neoptera</taxon>
        <taxon>Endopterygota</taxon>
        <taxon>Diptera</taxon>
        <taxon>Nematocera</taxon>
        <taxon>Sciaroidea</taxon>
        <taxon>Sciaridae</taxon>
        <taxon>Pseudolycoriella</taxon>
    </lineage>
</organism>
<keyword evidence="5" id="KW-0539">Nucleus</keyword>
<dbReference type="SUPFAM" id="SSF57850">
    <property type="entry name" value="RING/U-box"/>
    <property type="match status" value="1"/>
</dbReference>
<dbReference type="SMART" id="SM01180">
    <property type="entry name" value="DWNN"/>
    <property type="match status" value="1"/>
</dbReference>
<dbReference type="AlphaFoldDB" id="A0A9Q0N038"/>
<dbReference type="InterPro" id="IPR001878">
    <property type="entry name" value="Znf_CCHC"/>
</dbReference>
<feature type="domain" description="CCHC-type" evidence="9">
    <location>
        <begin position="152"/>
        <end position="167"/>
    </location>
</feature>
<feature type="region of interest" description="Disordered" evidence="7">
    <location>
        <begin position="286"/>
        <end position="519"/>
    </location>
</feature>
<dbReference type="SUPFAM" id="SSF57756">
    <property type="entry name" value="Retrovirus zinc finger-like domains"/>
    <property type="match status" value="1"/>
</dbReference>
<evidence type="ECO:0000259" key="10">
    <source>
        <dbReference type="PROSITE" id="PS51282"/>
    </source>
</evidence>
<dbReference type="InterPro" id="IPR036875">
    <property type="entry name" value="Znf_CCHC_sf"/>
</dbReference>
<dbReference type="PROSITE" id="PS51282">
    <property type="entry name" value="DWNN"/>
    <property type="match status" value="1"/>
</dbReference>
<feature type="compositionally biased region" description="Basic and acidic residues" evidence="7">
    <location>
        <begin position="403"/>
        <end position="430"/>
    </location>
</feature>
<evidence type="ECO:0000313" key="11">
    <source>
        <dbReference type="EMBL" id="KAJ6641268.1"/>
    </source>
</evidence>
<dbReference type="GO" id="GO:0008270">
    <property type="term" value="F:zinc ion binding"/>
    <property type="evidence" value="ECO:0007669"/>
    <property type="project" value="UniProtKB-KW"/>
</dbReference>
<feature type="compositionally biased region" description="Basic and acidic residues" evidence="7">
    <location>
        <begin position="580"/>
        <end position="633"/>
    </location>
</feature>
<dbReference type="SMART" id="SM00343">
    <property type="entry name" value="ZnF_C2HC"/>
    <property type="match status" value="1"/>
</dbReference>
<reference evidence="11" key="1">
    <citation type="submission" date="2022-07" db="EMBL/GenBank/DDBJ databases">
        <authorList>
            <person name="Trinca V."/>
            <person name="Uliana J.V.C."/>
            <person name="Torres T.T."/>
            <person name="Ward R.J."/>
            <person name="Monesi N."/>
        </authorList>
    </citation>
    <scope>NUCLEOTIDE SEQUENCE</scope>
    <source>
        <strain evidence="11">HSMRA1968</strain>
        <tissue evidence="11">Whole embryos</tissue>
    </source>
</reference>
<dbReference type="GO" id="GO:0006397">
    <property type="term" value="P:mRNA processing"/>
    <property type="evidence" value="ECO:0007669"/>
    <property type="project" value="InterPro"/>
</dbReference>
<evidence type="ECO:0000256" key="5">
    <source>
        <dbReference type="ARBA" id="ARBA00023242"/>
    </source>
</evidence>
<evidence type="ECO:0000256" key="7">
    <source>
        <dbReference type="SAM" id="MobiDB-lite"/>
    </source>
</evidence>
<feature type="compositionally biased region" description="Basic residues" evidence="7">
    <location>
        <begin position="500"/>
        <end position="509"/>
    </location>
</feature>
<feature type="domain" description="RING-type" evidence="8">
    <location>
        <begin position="217"/>
        <end position="258"/>
    </location>
</feature>
<dbReference type="InterPro" id="IPR001841">
    <property type="entry name" value="Znf_RING"/>
</dbReference>
<feature type="region of interest" description="Disordered" evidence="7">
    <location>
        <begin position="562"/>
        <end position="769"/>
    </location>
</feature>
<sequence>MSVHYKFKSALDFDTIAFDGLHISVDDLKKAILHQKRLGKSVDFDLQITNAQTKEEYTDDATLIPKNTSLIIARIPLARQPKKSWDPSVDKGQNRSIQNELESTNADLLRMNGSEEDKINAMMIQSTMDYDPNNYQKIRGANQTGEVPANYRCYKCHNPGHWIKNCPLNIIGDAGSDVKRNTGIPRSFIDGQNDTIVQPTTAPVAEKKQEIPEDLLCSICKDLYADAVMIPCCGSSFCDECVRTALLESEDNECPDCKEKGSSPGSLIPNRFLRNSVNAFKNETGYIKVRPQPKQQVQSAPPPAELEEPEPSPAENAEKSNESAAEQAEDAPIEKEKSVEKNADEPRADTPHDESDYEDNITVTVPPAHLQSGDAFRDFHLNGRGRHMESSKHHHVHHHQRSHDREEGSDTPTNDEKEVYQDLPESKPLHNEQPPPSYHHPSHHIHTHQPPQMPIPPPDQYQQLPPSGYPHPNAPPPPRQYDGMYHQQGYPPRQYDQHMPHRPPMHRGGYHGGPPMQHQMRHRFGPMPPNSISSVYQGVAAKIGSGIIDDPLEAFNRIMREKERRKEERRASPPIRRRSRSNERRRSPIADRRRSPIRVRSPEARRRSPERRNRSPRSEERRRKRSHSYDTRLSRSFSRSRSRSVRRHSRSPQARKRSRSPRRLSRSRSPSFSISRNRFRDGSRRNERRDDFNRDRDDFRDRSPGYYSHRGRSSYRGRGRPHFRHDRHPNMPLAMPPTDYNSYPPQPMTSSGYDDGQYHLPPSLDVLAD</sequence>
<feature type="compositionally biased region" description="Pro residues" evidence="7">
    <location>
        <begin position="467"/>
        <end position="479"/>
    </location>
</feature>
<dbReference type="GO" id="GO:0003676">
    <property type="term" value="F:nucleic acid binding"/>
    <property type="evidence" value="ECO:0007669"/>
    <property type="project" value="InterPro"/>
</dbReference>
<comment type="caution">
    <text evidence="11">The sequence shown here is derived from an EMBL/GenBank/DDBJ whole genome shotgun (WGS) entry which is preliminary data.</text>
</comment>
<dbReference type="GO" id="GO:0061630">
    <property type="term" value="F:ubiquitin protein ligase activity"/>
    <property type="evidence" value="ECO:0007669"/>
    <property type="project" value="InterPro"/>
</dbReference>
<evidence type="ECO:0000259" key="8">
    <source>
        <dbReference type="PROSITE" id="PS50089"/>
    </source>
</evidence>
<feature type="compositionally biased region" description="Basic residues" evidence="7">
    <location>
        <begin position="638"/>
        <end position="666"/>
    </location>
</feature>
<protein>
    <submittedName>
        <fullName evidence="11">E3 ubiquitin-protein ligase RBBP6</fullName>
    </submittedName>
</protein>
<dbReference type="Gene3D" id="3.30.40.10">
    <property type="entry name" value="Zinc/RING finger domain, C3HC4 (zinc finger)"/>
    <property type="match status" value="1"/>
</dbReference>
<dbReference type="CDD" id="cd16620">
    <property type="entry name" value="vRING-HC-C4C4_RBBP6"/>
    <property type="match status" value="1"/>
</dbReference>
<evidence type="ECO:0000256" key="3">
    <source>
        <dbReference type="ARBA" id="ARBA00022771"/>
    </source>
</evidence>
<dbReference type="Gene3D" id="4.10.60.10">
    <property type="entry name" value="Zinc finger, CCHC-type"/>
    <property type="match status" value="1"/>
</dbReference>
<evidence type="ECO:0000256" key="2">
    <source>
        <dbReference type="ARBA" id="ARBA00022723"/>
    </source>
</evidence>
<feature type="domain" description="DWNN" evidence="10">
    <location>
        <begin position="3"/>
        <end position="76"/>
    </location>
</feature>
<evidence type="ECO:0000256" key="6">
    <source>
        <dbReference type="PROSITE-ProRule" id="PRU00047"/>
    </source>
</evidence>
<feature type="compositionally biased region" description="Basic and acidic residues" evidence="7">
    <location>
        <begin position="678"/>
        <end position="703"/>
    </location>
</feature>
<name>A0A9Q0N038_9DIPT</name>
<dbReference type="PROSITE" id="PS50089">
    <property type="entry name" value="ZF_RING_2"/>
    <property type="match status" value="1"/>
</dbReference>
<dbReference type="EMBL" id="WJQU01000002">
    <property type="protein sequence ID" value="KAJ6641268.1"/>
    <property type="molecule type" value="Genomic_DNA"/>
</dbReference>
<feature type="compositionally biased region" description="Basic and acidic residues" evidence="7">
    <location>
        <begin position="375"/>
        <end position="391"/>
    </location>
</feature>
<evidence type="ECO:0000313" key="12">
    <source>
        <dbReference type="Proteomes" id="UP001151699"/>
    </source>
</evidence>
<feature type="compositionally biased region" description="Basic and acidic residues" evidence="7">
    <location>
        <begin position="332"/>
        <end position="354"/>
    </location>
</feature>
<dbReference type="InterPro" id="IPR014891">
    <property type="entry name" value="DWNN_domain"/>
</dbReference>
<feature type="compositionally biased region" description="Polar residues" evidence="7">
    <location>
        <begin position="739"/>
        <end position="752"/>
    </location>
</feature>
<feature type="compositionally biased region" description="Basic and acidic residues" evidence="7">
    <location>
        <begin position="562"/>
        <end position="571"/>
    </location>
</feature>
<feature type="compositionally biased region" description="Basic residues" evidence="7">
    <location>
        <begin position="709"/>
        <end position="727"/>
    </location>
</feature>
<dbReference type="PANTHER" id="PTHR15439">
    <property type="entry name" value="RETINOBLASTOMA-BINDING PROTEIN 6"/>
    <property type="match status" value="1"/>
</dbReference>
<dbReference type="PROSITE" id="PS50158">
    <property type="entry name" value="ZF_CCHC"/>
    <property type="match status" value="1"/>
</dbReference>
<accession>A0A9Q0N038</accession>
<feature type="compositionally biased region" description="Basic residues" evidence="7">
    <location>
        <begin position="392"/>
        <end position="402"/>
    </location>
</feature>
<dbReference type="FunFam" id="3.10.20.90:FF:000070">
    <property type="entry name" value="E3 ubiquitin-protein ligase RBBP6 isoform X2"/>
    <property type="match status" value="1"/>
</dbReference>
<proteinExistence type="predicted"/>
<keyword evidence="12" id="KW-1185">Reference proteome</keyword>
<dbReference type="InterPro" id="IPR013083">
    <property type="entry name" value="Znf_RING/FYVE/PHD"/>
</dbReference>
<comment type="subcellular location">
    <subcellularLocation>
        <location evidence="1">Nucleus</location>
    </subcellularLocation>
</comment>
<dbReference type="GO" id="GO:0016567">
    <property type="term" value="P:protein ubiquitination"/>
    <property type="evidence" value="ECO:0007669"/>
    <property type="project" value="InterPro"/>
</dbReference>
<dbReference type="OrthoDB" id="106784at2759"/>
<dbReference type="Pfam" id="PF08783">
    <property type="entry name" value="DWNN"/>
    <property type="match status" value="1"/>
</dbReference>
<dbReference type="Proteomes" id="UP001151699">
    <property type="component" value="Chromosome B"/>
</dbReference>
<dbReference type="Pfam" id="PF13923">
    <property type="entry name" value="zf-C3HC4_2"/>
    <property type="match status" value="1"/>
</dbReference>
<dbReference type="InterPro" id="IPR033489">
    <property type="entry name" value="RBBP6"/>
</dbReference>
<dbReference type="GO" id="GO:0005634">
    <property type="term" value="C:nucleus"/>
    <property type="evidence" value="ECO:0007669"/>
    <property type="project" value="UniProtKB-SubCell"/>
</dbReference>
<keyword evidence="4" id="KW-0862">Zinc</keyword>
<evidence type="ECO:0000259" key="9">
    <source>
        <dbReference type="PROSITE" id="PS50158"/>
    </source>
</evidence>
<dbReference type="GO" id="GO:0006511">
    <property type="term" value="P:ubiquitin-dependent protein catabolic process"/>
    <property type="evidence" value="ECO:0007669"/>
    <property type="project" value="TreeGrafter"/>
</dbReference>
<gene>
    <name evidence="11" type="primary">Rbbp6</name>
    <name evidence="11" type="ORF">Bhyg_06203</name>
</gene>